<feature type="domain" description="ComEC/Rec2-related protein" evidence="8">
    <location>
        <begin position="237"/>
        <end position="513"/>
    </location>
</feature>
<feature type="transmembrane region" description="Helical" evidence="7">
    <location>
        <begin position="368"/>
        <end position="388"/>
    </location>
</feature>
<dbReference type="AlphaFoldDB" id="A0A2W5UQE5"/>
<feature type="transmembrane region" description="Helical" evidence="7">
    <location>
        <begin position="517"/>
        <end position="533"/>
    </location>
</feature>
<evidence type="ECO:0000256" key="5">
    <source>
        <dbReference type="ARBA" id="ARBA00023136"/>
    </source>
</evidence>
<dbReference type="PANTHER" id="PTHR30619">
    <property type="entry name" value="DNA INTERNALIZATION/COMPETENCE PROTEIN COMEC/REC2"/>
    <property type="match status" value="1"/>
</dbReference>
<proteinExistence type="predicted"/>
<evidence type="ECO:0000259" key="8">
    <source>
        <dbReference type="Pfam" id="PF03772"/>
    </source>
</evidence>
<keyword evidence="5 7" id="KW-0472">Membrane</keyword>
<feature type="transmembrane region" description="Helical" evidence="7">
    <location>
        <begin position="69"/>
        <end position="89"/>
    </location>
</feature>
<evidence type="ECO:0000256" key="1">
    <source>
        <dbReference type="ARBA" id="ARBA00004651"/>
    </source>
</evidence>
<feature type="domain" description="DUF4131" evidence="9">
    <location>
        <begin position="42"/>
        <end position="195"/>
    </location>
</feature>
<feature type="transmembrane region" description="Helical" evidence="7">
    <location>
        <begin position="42"/>
        <end position="62"/>
    </location>
</feature>
<keyword evidence="4 7" id="KW-1133">Transmembrane helix</keyword>
<dbReference type="InterPro" id="IPR025405">
    <property type="entry name" value="DUF4131"/>
</dbReference>
<accession>A0A2W5UQE5</accession>
<dbReference type="EMBL" id="QFQS01000001">
    <property type="protein sequence ID" value="PZR00011.1"/>
    <property type="molecule type" value="Genomic_DNA"/>
</dbReference>
<dbReference type="NCBIfam" id="TIGR00360">
    <property type="entry name" value="ComEC_N-term"/>
    <property type="match status" value="1"/>
</dbReference>
<sequence>MHGLARIMAGLDARRGTLFPWVPVFLAIGIGFWFALPWEPGIAFYLSLLGGFGAIVALCRLGPHSARPLFIALACVLAGGLAAGLRAHLVQAPVLGFRYYGPIEGRVIEIDRSQADDLRITLDNVVLARTSPQRTPLKVRVSLHDNSAGVTPAPGLVVMLTGHLSAPPGPSEPDGFDFRRMAFFDQLGAVGYSRTPLMALAPSEPGTQYINRLRAYLSDAIMARLPGQAGAFASGAVTGDRSGITQDTVEDLRDSNLSHLLAISGMNMAFLTGFVFALCRYGLALVPPLALRLNTKKIAALASLAVAGFYLALSGANVATERAFVMVAVMLAAVLLDRRALSLRTVAIAAVVLLVLRPESLLAPGFQMSFAATIALIAGFGALDRPAITGGLPRWSRPVMMAVLSSVLAGFATAPLAAAHFNRFTDFGLLANLMTAPAMGIFIMPGAVMAVLLWPIGLSGIGLWMMETGSRLILGVAAEVASWEGAVTGIPAPGAWAIPLMALGMLWVILWRGQSRVAGLVPAALALAIWVMNPRPQLLVSGDGAVVGLMGPQGRAVSSAKGAGFAVGSWLENDGDLVDQAQASVRKGFVGPPEMRSFSVGTWRGVALKGKTGFRRLAEACASADFVIVSVRAEGVPTGCEVIDAEYLAKTGTLAIRQARTGALVIEATENADRLWSPRGKPPPIKIAKAQANSDVRPAITASGSDRQ</sequence>
<keyword evidence="3 7" id="KW-0812">Transmembrane</keyword>
<comment type="subcellular location">
    <subcellularLocation>
        <location evidence="1">Cell membrane</location>
        <topology evidence="1">Multi-pass membrane protein</topology>
    </subcellularLocation>
</comment>
<organism evidence="10 11">
    <name type="scientific">Cereibacter sphaeroides</name>
    <name type="common">Rhodobacter sphaeroides</name>
    <dbReference type="NCBI Taxonomy" id="1063"/>
    <lineage>
        <taxon>Bacteria</taxon>
        <taxon>Pseudomonadati</taxon>
        <taxon>Pseudomonadota</taxon>
        <taxon>Alphaproteobacteria</taxon>
        <taxon>Rhodobacterales</taxon>
        <taxon>Paracoccaceae</taxon>
        <taxon>Cereibacter</taxon>
    </lineage>
</organism>
<reference evidence="10 11" key="1">
    <citation type="submission" date="2017-08" db="EMBL/GenBank/DDBJ databases">
        <title>Infants hospitalized years apart are colonized by the same room-sourced microbial strains.</title>
        <authorList>
            <person name="Brooks B."/>
            <person name="Olm M.R."/>
            <person name="Firek B.A."/>
            <person name="Baker R."/>
            <person name="Thomas B.C."/>
            <person name="Morowitz M.J."/>
            <person name="Banfield J.F."/>
        </authorList>
    </citation>
    <scope>NUCLEOTIDE SEQUENCE [LARGE SCALE GENOMIC DNA]</scope>
    <source>
        <strain evidence="10">S2_003_000_R2_11</strain>
    </source>
</reference>
<feature type="transmembrane region" description="Helical" evidence="7">
    <location>
        <begin position="260"/>
        <end position="286"/>
    </location>
</feature>
<name>A0A2W5UQE5_CERSP</name>
<dbReference type="Pfam" id="PF03772">
    <property type="entry name" value="Competence"/>
    <property type="match status" value="1"/>
</dbReference>
<evidence type="ECO:0000256" key="3">
    <source>
        <dbReference type="ARBA" id="ARBA00022692"/>
    </source>
</evidence>
<protein>
    <submittedName>
        <fullName evidence="10">Competence protein</fullName>
    </submittedName>
</protein>
<evidence type="ECO:0000259" key="9">
    <source>
        <dbReference type="Pfam" id="PF13567"/>
    </source>
</evidence>
<evidence type="ECO:0000256" key="6">
    <source>
        <dbReference type="SAM" id="MobiDB-lite"/>
    </source>
</evidence>
<feature type="transmembrane region" description="Helical" evidence="7">
    <location>
        <begin position="442"/>
        <end position="466"/>
    </location>
</feature>
<evidence type="ECO:0000256" key="4">
    <source>
        <dbReference type="ARBA" id="ARBA00022989"/>
    </source>
</evidence>
<feature type="transmembrane region" description="Helical" evidence="7">
    <location>
        <begin position="400"/>
        <end position="421"/>
    </location>
</feature>
<feature type="region of interest" description="Disordered" evidence="6">
    <location>
        <begin position="675"/>
        <end position="708"/>
    </location>
</feature>
<feature type="transmembrane region" description="Helical" evidence="7">
    <location>
        <begin position="339"/>
        <end position="356"/>
    </location>
</feature>
<evidence type="ECO:0000256" key="2">
    <source>
        <dbReference type="ARBA" id="ARBA00022475"/>
    </source>
</evidence>
<dbReference type="InterPro" id="IPR004477">
    <property type="entry name" value="ComEC_N"/>
</dbReference>
<comment type="caution">
    <text evidence="10">The sequence shown here is derived from an EMBL/GenBank/DDBJ whole genome shotgun (WGS) entry which is preliminary data.</text>
</comment>
<dbReference type="Pfam" id="PF13567">
    <property type="entry name" value="DUF4131"/>
    <property type="match status" value="1"/>
</dbReference>
<evidence type="ECO:0000313" key="11">
    <source>
        <dbReference type="Proteomes" id="UP000248975"/>
    </source>
</evidence>
<feature type="transmembrane region" description="Helical" evidence="7">
    <location>
        <begin position="298"/>
        <end position="319"/>
    </location>
</feature>
<evidence type="ECO:0000313" key="10">
    <source>
        <dbReference type="EMBL" id="PZR00011.1"/>
    </source>
</evidence>
<feature type="transmembrane region" description="Helical" evidence="7">
    <location>
        <begin position="486"/>
        <end position="510"/>
    </location>
</feature>
<feature type="transmembrane region" description="Helical" evidence="7">
    <location>
        <begin position="18"/>
        <end position="36"/>
    </location>
</feature>
<gene>
    <name evidence="10" type="ORF">DI533_05150</name>
</gene>
<dbReference type="InterPro" id="IPR052159">
    <property type="entry name" value="Competence_DNA_uptake"/>
</dbReference>
<dbReference type="Proteomes" id="UP000248975">
    <property type="component" value="Unassembled WGS sequence"/>
</dbReference>
<evidence type="ECO:0000256" key="7">
    <source>
        <dbReference type="SAM" id="Phobius"/>
    </source>
</evidence>
<dbReference type="GO" id="GO:0005886">
    <property type="term" value="C:plasma membrane"/>
    <property type="evidence" value="ECO:0007669"/>
    <property type="project" value="UniProtKB-SubCell"/>
</dbReference>
<keyword evidence="2" id="KW-1003">Cell membrane</keyword>
<dbReference type="PANTHER" id="PTHR30619:SF1">
    <property type="entry name" value="RECOMBINATION PROTEIN 2"/>
    <property type="match status" value="1"/>
</dbReference>